<dbReference type="OrthoDB" id="9761152at2"/>
<dbReference type="RefSeq" id="WP_013409799.1">
    <property type="nucleotide sequence ID" value="NC_014655.1"/>
</dbReference>
<keyword evidence="4" id="KW-0410">Iron transport</keyword>
<feature type="domain" description="TonB-dependent receptor-like beta-barrel" evidence="15">
    <location>
        <begin position="265"/>
        <end position="687"/>
    </location>
</feature>
<evidence type="ECO:0000256" key="7">
    <source>
        <dbReference type="ARBA" id="ARBA00023004"/>
    </source>
</evidence>
<sequence length="728" mass="82100">MKLYRILFLLLPFFSYGQTLDTLKNLNEVVVKATRAHENSGMVYSNVSKTALEKRNLGQDLPFLLNQLPSVVVTSDAGTGIGYTGIRIRGSDPTRINVTLNGIPYNDAESQGVFWVNMPDFSSSVQSIQVQRGVGSSTNGAGAFGASVNVSTLQMNAKPFAEVNVTGGSFGTLKTNFQTSSGLLGSGFVFDARLSKIQSDGYVDRASSDLQSYYLSGGYYFKNNFIRLNHFGGKEVTYQSWYGIPEALAKGDMKGLDEYIERNGYDQSHKEELLASGRRYNYYNYENEVDHYVQSHWQLISSFELSPKWRFNPTLFFTKGDGYYEQFKNRGYFSDYGLNDVIIGGDTLKRTDLIRRKYLDNSFYGGVWSLDYEGNINASFGGGYNEYKGEHFGEVIWAKYFSNGNINHRYYENNSTKKDFNLYAKLYYNLAKNLNAYVDLQYRTVSFDMVGTGDVLQHLDFRNTWHFFNPKVGLTYKPTPQTTYYISYAKGAKEPNRTDFVDTAPNVPKPENLHDFEGGYKYQKTKFVSEVNLYYMSYKDQLVLTGRINQVGEAIRMNVPNSYRAGIELQATALLSSKISAGANLSLSRNKINSLTYVVPSSDGSPDEVTDLRDTDISFSPNIIGGATLTYKPVTNWELSLLPKYVGTQYLDNTSSEDKKLDAYFVSDLSSSYTWKAATLTLLVNNLFNAKYESNGYTYSYIYGGKVTENFVFPQAGINFLVGLKIRF</sequence>
<dbReference type="Gene3D" id="2.40.170.20">
    <property type="entry name" value="TonB-dependent receptor, beta-barrel domain"/>
    <property type="match status" value="1"/>
</dbReference>
<accession>E4RUN4</accession>
<dbReference type="GO" id="GO:0015344">
    <property type="term" value="F:siderophore uptake transmembrane transporter activity"/>
    <property type="evidence" value="ECO:0007669"/>
    <property type="project" value="TreeGrafter"/>
</dbReference>
<dbReference type="Pfam" id="PF00593">
    <property type="entry name" value="TonB_dep_Rec_b-barrel"/>
    <property type="match status" value="1"/>
</dbReference>
<dbReference type="InterPro" id="IPR039426">
    <property type="entry name" value="TonB-dep_rcpt-like"/>
</dbReference>
<name>E4RUN4_LEAB4</name>
<reference key="1">
    <citation type="submission" date="2010-11" db="EMBL/GenBank/DDBJ databases">
        <title>The complete genome of Leadbetterella byssophila DSM 17132.</title>
        <authorList>
            <consortium name="US DOE Joint Genome Institute (JGI-PGF)"/>
            <person name="Lucas S."/>
            <person name="Copeland A."/>
            <person name="Lapidus A."/>
            <person name="Glavina del Rio T."/>
            <person name="Dalin E."/>
            <person name="Tice H."/>
            <person name="Bruce D."/>
            <person name="Goodwin L."/>
            <person name="Pitluck S."/>
            <person name="Kyrpides N."/>
            <person name="Mavromatis K."/>
            <person name="Ivanova N."/>
            <person name="Teshima H."/>
            <person name="Brettin T."/>
            <person name="Detter J.C."/>
            <person name="Han C."/>
            <person name="Tapia R."/>
            <person name="Land M."/>
            <person name="Hauser L."/>
            <person name="Markowitz V."/>
            <person name="Cheng J.-F."/>
            <person name="Hugenholtz P."/>
            <person name="Woyke T."/>
            <person name="Wu D."/>
            <person name="Tindall B."/>
            <person name="Pomrenke H.G."/>
            <person name="Brambilla E."/>
            <person name="Klenk H.-P."/>
            <person name="Eisen J.A."/>
        </authorList>
    </citation>
    <scope>NUCLEOTIDE SEQUENCE [LARGE SCALE GENOMIC DNA]</scope>
    <source>
        <strain>DSM 17132</strain>
    </source>
</reference>
<dbReference type="Gene3D" id="2.170.130.10">
    <property type="entry name" value="TonB-dependent receptor, plug domain"/>
    <property type="match status" value="1"/>
</dbReference>
<evidence type="ECO:0000259" key="15">
    <source>
        <dbReference type="Pfam" id="PF00593"/>
    </source>
</evidence>
<evidence type="ECO:0000256" key="5">
    <source>
        <dbReference type="ARBA" id="ARBA00022692"/>
    </source>
</evidence>
<evidence type="ECO:0000256" key="2">
    <source>
        <dbReference type="ARBA" id="ARBA00022448"/>
    </source>
</evidence>
<dbReference type="InterPro" id="IPR037066">
    <property type="entry name" value="Plug_dom_sf"/>
</dbReference>
<evidence type="ECO:0000313" key="17">
    <source>
        <dbReference type="EMBL" id="ADQ18770.1"/>
    </source>
</evidence>
<dbReference type="STRING" id="649349.Lbys_3109"/>
<keyword evidence="9 13" id="KW-0798">TonB box</keyword>
<comment type="subcellular location">
    <subcellularLocation>
        <location evidence="1 12">Cell outer membrane</location>
        <topology evidence="1 12">Multi-pass membrane protein</topology>
    </subcellularLocation>
</comment>
<dbReference type="HOGENOM" id="CLU_378515_0_0_10"/>
<dbReference type="InterPro" id="IPR036942">
    <property type="entry name" value="Beta-barrel_TonB_sf"/>
</dbReference>
<dbReference type="EMBL" id="CP002305">
    <property type="protein sequence ID" value="ADQ18770.1"/>
    <property type="molecule type" value="Genomic_DNA"/>
</dbReference>
<keyword evidence="10 12" id="KW-0472">Membrane</keyword>
<keyword evidence="17" id="KW-0675">Receptor</keyword>
<keyword evidence="2 12" id="KW-0813">Transport</keyword>
<evidence type="ECO:0000256" key="1">
    <source>
        <dbReference type="ARBA" id="ARBA00004571"/>
    </source>
</evidence>
<dbReference type="PANTHER" id="PTHR32552:SF68">
    <property type="entry name" value="FERRICHROME OUTER MEMBRANE TRANSPORTER_PHAGE RECEPTOR"/>
    <property type="match status" value="1"/>
</dbReference>
<dbReference type="KEGG" id="lby:Lbys_3109"/>
<evidence type="ECO:0000256" key="9">
    <source>
        <dbReference type="ARBA" id="ARBA00023077"/>
    </source>
</evidence>
<organism evidence="17 18">
    <name type="scientific">Leadbetterella byssophila (strain DSM 17132 / JCM 16389 / KACC 11308 / NBRC 106382 / 4M15)</name>
    <dbReference type="NCBI Taxonomy" id="649349"/>
    <lineage>
        <taxon>Bacteria</taxon>
        <taxon>Pseudomonadati</taxon>
        <taxon>Bacteroidota</taxon>
        <taxon>Cytophagia</taxon>
        <taxon>Cytophagales</taxon>
        <taxon>Leadbetterellaceae</taxon>
        <taxon>Leadbetterella</taxon>
    </lineage>
</organism>
<evidence type="ECO:0000259" key="16">
    <source>
        <dbReference type="Pfam" id="PF07715"/>
    </source>
</evidence>
<dbReference type="AlphaFoldDB" id="E4RUN4"/>
<protein>
    <submittedName>
        <fullName evidence="17">TonB-dependent receptor</fullName>
    </submittedName>
</protein>
<keyword evidence="8" id="KW-0406">Ion transport</keyword>
<proteinExistence type="inferred from homology"/>
<keyword evidence="3 12" id="KW-1134">Transmembrane beta strand</keyword>
<dbReference type="Proteomes" id="UP000007435">
    <property type="component" value="Chromosome"/>
</dbReference>
<gene>
    <name evidence="17" type="ordered locus">Lbys_3109</name>
</gene>
<evidence type="ECO:0000256" key="11">
    <source>
        <dbReference type="ARBA" id="ARBA00023237"/>
    </source>
</evidence>
<evidence type="ECO:0000313" key="18">
    <source>
        <dbReference type="Proteomes" id="UP000007435"/>
    </source>
</evidence>
<evidence type="ECO:0000256" key="4">
    <source>
        <dbReference type="ARBA" id="ARBA00022496"/>
    </source>
</evidence>
<keyword evidence="5 12" id="KW-0812">Transmembrane</keyword>
<reference evidence="17 18" key="2">
    <citation type="journal article" date="2011" name="Stand. Genomic Sci.">
        <title>Complete genome sequence of Leadbetterella byssophila type strain (4M15).</title>
        <authorList>
            <person name="Abt B."/>
            <person name="Teshima H."/>
            <person name="Lucas S."/>
            <person name="Lapidus A."/>
            <person name="Del Rio T.G."/>
            <person name="Nolan M."/>
            <person name="Tice H."/>
            <person name="Cheng J.F."/>
            <person name="Pitluck S."/>
            <person name="Liolios K."/>
            <person name="Pagani I."/>
            <person name="Ivanova N."/>
            <person name="Mavromatis K."/>
            <person name="Pati A."/>
            <person name="Tapia R."/>
            <person name="Han C."/>
            <person name="Goodwin L."/>
            <person name="Chen A."/>
            <person name="Palaniappan K."/>
            <person name="Land M."/>
            <person name="Hauser L."/>
            <person name="Chang Y.J."/>
            <person name="Jeffries C.D."/>
            <person name="Rohde M."/>
            <person name="Goker M."/>
            <person name="Tindall B.J."/>
            <person name="Detter J.C."/>
            <person name="Woyke T."/>
            <person name="Bristow J."/>
            <person name="Eisen J.A."/>
            <person name="Markowitz V."/>
            <person name="Hugenholtz P."/>
            <person name="Klenk H.P."/>
            <person name="Kyrpides N.C."/>
        </authorList>
    </citation>
    <scope>NUCLEOTIDE SEQUENCE [LARGE SCALE GENOMIC DNA]</scope>
    <source>
        <strain evidence="18">DSM 17132 / JCM 16389 / KACC 11308 / NBRC 106382 / 4M15</strain>
    </source>
</reference>
<keyword evidence="11 12" id="KW-0998">Cell outer membrane</keyword>
<feature type="domain" description="TonB-dependent receptor plug" evidence="16">
    <location>
        <begin position="44"/>
        <end position="146"/>
    </location>
</feature>
<feature type="chain" id="PRO_5003186942" evidence="14">
    <location>
        <begin position="18"/>
        <end position="728"/>
    </location>
</feature>
<dbReference type="PROSITE" id="PS52016">
    <property type="entry name" value="TONB_DEPENDENT_REC_3"/>
    <property type="match status" value="1"/>
</dbReference>
<evidence type="ECO:0000256" key="14">
    <source>
        <dbReference type="SAM" id="SignalP"/>
    </source>
</evidence>
<keyword evidence="18" id="KW-1185">Reference proteome</keyword>
<evidence type="ECO:0000256" key="13">
    <source>
        <dbReference type="RuleBase" id="RU003357"/>
    </source>
</evidence>
<dbReference type="InterPro" id="IPR012910">
    <property type="entry name" value="Plug_dom"/>
</dbReference>
<keyword evidence="7" id="KW-0408">Iron</keyword>
<feature type="signal peptide" evidence="14">
    <location>
        <begin position="1"/>
        <end position="17"/>
    </location>
</feature>
<keyword evidence="6 14" id="KW-0732">Signal</keyword>
<dbReference type="eggNOG" id="COG4771">
    <property type="taxonomic scope" value="Bacteria"/>
</dbReference>
<evidence type="ECO:0000256" key="10">
    <source>
        <dbReference type="ARBA" id="ARBA00023136"/>
    </source>
</evidence>
<dbReference type="SUPFAM" id="SSF56935">
    <property type="entry name" value="Porins"/>
    <property type="match status" value="1"/>
</dbReference>
<evidence type="ECO:0000256" key="8">
    <source>
        <dbReference type="ARBA" id="ARBA00023065"/>
    </source>
</evidence>
<dbReference type="GO" id="GO:0009279">
    <property type="term" value="C:cell outer membrane"/>
    <property type="evidence" value="ECO:0007669"/>
    <property type="project" value="UniProtKB-SubCell"/>
</dbReference>
<dbReference type="Pfam" id="PF07715">
    <property type="entry name" value="Plug"/>
    <property type="match status" value="1"/>
</dbReference>
<evidence type="ECO:0000256" key="3">
    <source>
        <dbReference type="ARBA" id="ARBA00022452"/>
    </source>
</evidence>
<evidence type="ECO:0000256" key="6">
    <source>
        <dbReference type="ARBA" id="ARBA00022729"/>
    </source>
</evidence>
<dbReference type="InterPro" id="IPR000531">
    <property type="entry name" value="Beta-barrel_TonB"/>
</dbReference>
<dbReference type="PANTHER" id="PTHR32552">
    <property type="entry name" value="FERRICHROME IRON RECEPTOR-RELATED"/>
    <property type="match status" value="1"/>
</dbReference>
<evidence type="ECO:0000256" key="12">
    <source>
        <dbReference type="PROSITE-ProRule" id="PRU01360"/>
    </source>
</evidence>
<comment type="similarity">
    <text evidence="12 13">Belongs to the TonB-dependent receptor family.</text>
</comment>